<accession>A0A6L5YGX7</accession>
<dbReference type="GO" id="GO:0003700">
    <property type="term" value="F:DNA-binding transcription factor activity"/>
    <property type="evidence" value="ECO:0007669"/>
    <property type="project" value="TreeGrafter"/>
</dbReference>
<dbReference type="PANTHER" id="PTHR46797">
    <property type="entry name" value="HTH-TYPE TRANSCRIPTIONAL REGULATOR"/>
    <property type="match status" value="1"/>
</dbReference>
<evidence type="ECO:0000256" key="1">
    <source>
        <dbReference type="ARBA" id="ARBA00023125"/>
    </source>
</evidence>
<proteinExistence type="predicted"/>
<dbReference type="SMART" id="SM00530">
    <property type="entry name" value="HTH_XRE"/>
    <property type="match status" value="1"/>
</dbReference>
<dbReference type="AlphaFoldDB" id="A0A6L5YGX7"/>
<name>A0A6L5YGX7_9FIRM</name>
<dbReference type="PROSITE" id="PS50943">
    <property type="entry name" value="HTH_CROC1"/>
    <property type="match status" value="1"/>
</dbReference>
<dbReference type="InterPro" id="IPR001387">
    <property type="entry name" value="Cro/C1-type_HTH"/>
</dbReference>
<dbReference type="GO" id="GO:0005829">
    <property type="term" value="C:cytosol"/>
    <property type="evidence" value="ECO:0007669"/>
    <property type="project" value="TreeGrafter"/>
</dbReference>
<evidence type="ECO:0000313" key="4">
    <source>
        <dbReference type="Proteomes" id="UP000476055"/>
    </source>
</evidence>
<keyword evidence="1" id="KW-0238">DNA-binding</keyword>
<dbReference type="Pfam" id="PF01381">
    <property type="entry name" value="HTH_3"/>
    <property type="match status" value="1"/>
</dbReference>
<sequence length="62" mass="6787">MQYRVKEIREAKGLSQEELAKKSGVCRTTISGLESGSVKVTSTKTLSKIAEALNKKVSDLFL</sequence>
<gene>
    <name evidence="3" type="ORF">FYJ59_03145</name>
</gene>
<reference evidence="3 4" key="1">
    <citation type="submission" date="2019-08" db="EMBL/GenBank/DDBJ databases">
        <title>In-depth cultivation of the pig gut microbiome towards novel bacterial diversity and tailored functional studies.</title>
        <authorList>
            <person name="Wylensek D."/>
            <person name="Hitch T.C.A."/>
            <person name="Clavel T."/>
        </authorList>
    </citation>
    <scope>NUCLEOTIDE SEQUENCE [LARGE SCALE GENOMIC DNA]</scope>
    <source>
        <strain evidence="3 4">WCA3-601-WT-6H</strain>
    </source>
</reference>
<dbReference type="CDD" id="cd00093">
    <property type="entry name" value="HTH_XRE"/>
    <property type="match status" value="1"/>
</dbReference>
<dbReference type="InterPro" id="IPR050807">
    <property type="entry name" value="TransReg_Diox_bact_type"/>
</dbReference>
<dbReference type="Gene3D" id="1.10.260.40">
    <property type="entry name" value="lambda repressor-like DNA-binding domains"/>
    <property type="match status" value="1"/>
</dbReference>
<feature type="domain" description="HTH cro/C1-type" evidence="2">
    <location>
        <begin position="5"/>
        <end position="60"/>
    </location>
</feature>
<keyword evidence="4" id="KW-1185">Reference proteome</keyword>
<dbReference type="SUPFAM" id="SSF47413">
    <property type="entry name" value="lambda repressor-like DNA-binding domains"/>
    <property type="match status" value="1"/>
</dbReference>
<dbReference type="EMBL" id="VUMU01000002">
    <property type="protein sequence ID" value="MST57250.1"/>
    <property type="molecule type" value="Genomic_DNA"/>
</dbReference>
<dbReference type="RefSeq" id="WP_154495215.1">
    <property type="nucleotide sequence ID" value="NZ_VUMU01000002.1"/>
</dbReference>
<dbReference type="InterPro" id="IPR010982">
    <property type="entry name" value="Lambda_DNA-bd_dom_sf"/>
</dbReference>
<organism evidence="3 4">
    <name type="scientific">Waltera intestinalis</name>
    <dbReference type="NCBI Taxonomy" id="2606635"/>
    <lineage>
        <taxon>Bacteria</taxon>
        <taxon>Bacillati</taxon>
        <taxon>Bacillota</taxon>
        <taxon>Clostridia</taxon>
        <taxon>Lachnospirales</taxon>
        <taxon>Lachnospiraceae</taxon>
        <taxon>Waltera</taxon>
    </lineage>
</organism>
<evidence type="ECO:0000313" key="3">
    <source>
        <dbReference type="EMBL" id="MST57250.1"/>
    </source>
</evidence>
<dbReference type="PANTHER" id="PTHR46797:SF1">
    <property type="entry name" value="METHYLPHOSPHONATE SYNTHASE"/>
    <property type="match status" value="1"/>
</dbReference>
<comment type="caution">
    <text evidence="3">The sequence shown here is derived from an EMBL/GenBank/DDBJ whole genome shotgun (WGS) entry which is preliminary data.</text>
</comment>
<dbReference type="GO" id="GO:0003677">
    <property type="term" value="F:DNA binding"/>
    <property type="evidence" value="ECO:0007669"/>
    <property type="project" value="UniProtKB-KW"/>
</dbReference>
<evidence type="ECO:0000259" key="2">
    <source>
        <dbReference type="PROSITE" id="PS50943"/>
    </source>
</evidence>
<dbReference type="Proteomes" id="UP000476055">
    <property type="component" value="Unassembled WGS sequence"/>
</dbReference>
<protein>
    <submittedName>
        <fullName evidence="3">Helix-turn-helix transcriptional regulator</fullName>
    </submittedName>
</protein>